<protein>
    <submittedName>
        <fullName evidence="2">Bcr protein</fullName>
    </submittedName>
</protein>
<reference evidence="2" key="1">
    <citation type="submission" date="2021-02" db="EMBL/GenBank/DDBJ databases">
        <authorList>
            <person name="Dougan E. K."/>
            <person name="Rhodes N."/>
            <person name="Thang M."/>
            <person name="Chan C."/>
        </authorList>
    </citation>
    <scope>NUCLEOTIDE SEQUENCE</scope>
</reference>
<dbReference type="Gene3D" id="1.20.1720.10">
    <property type="entry name" value="Multidrug resistance protein D"/>
    <property type="match status" value="1"/>
</dbReference>
<organism evidence="2 3">
    <name type="scientific">Symbiodinium natans</name>
    <dbReference type="NCBI Taxonomy" id="878477"/>
    <lineage>
        <taxon>Eukaryota</taxon>
        <taxon>Sar</taxon>
        <taxon>Alveolata</taxon>
        <taxon>Dinophyceae</taxon>
        <taxon>Suessiales</taxon>
        <taxon>Symbiodiniaceae</taxon>
        <taxon>Symbiodinium</taxon>
    </lineage>
</organism>
<evidence type="ECO:0000313" key="2">
    <source>
        <dbReference type="EMBL" id="CAE7310890.1"/>
    </source>
</evidence>
<keyword evidence="1" id="KW-0812">Transmembrane</keyword>
<feature type="transmembrane region" description="Helical" evidence="1">
    <location>
        <begin position="109"/>
        <end position="129"/>
    </location>
</feature>
<dbReference type="InterPro" id="IPR036259">
    <property type="entry name" value="MFS_trans_sf"/>
</dbReference>
<dbReference type="AlphaFoldDB" id="A0A812NL64"/>
<comment type="caution">
    <text evidence="2">The sequence shown here is derived from an EMBL/GenBank/DDBJ whole genome shotgun (WGS) entry which is preliminary data.</text>
</comment>
<evidence type="ECO:0000256" key="1">
    <source>
        <dbReference type="SAM" id="Phobius"/>
    </source>
</evidence>
<evidence type="ECO:0000313" key="3">
    <source>
        <dbReference type="Proteomes" id="UP000604046"/>
    </source>
</evidence>
<feature type="transmembrane region" description="Helical" evidence="1">
    <location>
        <begin position="19"/>
        <end position="38"/>
    </location>
</feature>
<proteinExistence type="predicted"/>
<feature type="transmembrane region" description="Helical" evidence="1">
    <location>
        <begin position="50"/>
        <end position="69"/>
    </location>
</feature>
<keyword evidence="1" id="KW-0472">Membrane</keyword>
<dbReference type="EMBL" id="CAJNDS010002079">
    <property type="protein sequence ID" value="CAE7310890.1"/>
    <property type="molecule type" value="Genomic_DNA"/>
</dbReference>
<feature type="transmembrane region" description="Helical" evidence="1">
    <location>
        <begin position="135"/>
        <end position="155"/>
    </location>
</feature>
<dbReference type="Proteomes" id="UP000604046">
    <property type="component" value="Unassembled WGS sequence"/>
</dbReference>
<dbReference type="SUPFAM" id="SSF103473">
    <property type="entry name" value="MFS general substrate transporter"/>
    <property type="match status" value="1"/>
</dbReference>
<gene>
    <name evidence="2" type="primary">bcr</name>
    <name evidence="2" type="ORF">SNAT2548_LOCUS16335</name>
</gene>
<sequence length="175" mass="18735">MAASNGIVLQRDLHLSIRHASVCITLIAPAGFLGSYIVDWLRWEPLTMLHASMGPLLLSASFMALAAWYRSLAFFMGSTCVTEMVIVVVFISAVCAFTEGIEDIAGTAASLLTALSFLGSSFTSLLVVVMAKDGLANYLLSLAATLLLIALSLWLGRAFAIWPHRPKEQGSVDQG</sequence>
<accession>A0A812NL64</accession>
<feature type="transmembrane region" description="Helical" evidence="1">
    <location>
        <begin position="75"/>
        <end position="97"/>
    </location>
</feature>
<name>A0A812NL64_9DINO</name>
<keyword evidence="3" id="KW-1185">Reference proteome</keyword>
<keyword evidence="1" id="KW-1133">Transmembrane helix</keyword>